<evidence type="ECO:0000259" key="2">
    <source>
        <dbReference type="Pfam" id="PF10328"/>
    </source>
</evidence>
<feature type="domain" description="7TM GPCR serpentine receptor class x (Srx)" evidence="2">
    <location>
        <begin position="3"/>
        <end position="212"/>
    </location>
</feature>
<dbReference type="AlphaFoldDB" id="A0AAV5W710"/>
<keyword evidence="1" id="KW-1133">Transmembrane helix</keyword>
<proteinExistence type="predicted"/>
<feature type="non-terminal residue" evidence="3">
    <location>
        <position position="1"/>
    </location>
</feature>
<dbReference type="Gene3D" id="1.20.1070.10">
    <property type="entry name" value="Rhodopsin 7-helix transmembrane proteins"/>
    <property type="match status" value="1"/>
</dbReference>
<dbReference type="PANTHER" id="PTHR22718">
    <property type="entry name" value="SERPENTINE RECEPTOR, CLASS X"/>
    <property type="match status" value="1"/>
</dbReference>
<evidence type="ECO:0000313" key="4">
    <source>
        <dbReference type="Proteomes" id="UP001432322"/>
    </source>
</evidence>
<dbReference type="SUPFAM" id="SSF81321">
    <property type="entry name" value="Family A G protein-coupled receptor-like"/>
    <property type="match status" value="1"/>
</dbReference>
<evidence type="ECO:0000256" key="1">
    <source>
        <dbReference type="SAM" id="Phobius"/>
    </source>
</evidence>
<sequence>FQSSMYILYLQQLFTDLILLVIFMCNCAPMVIIQNYIFPYPMCTTVSLIMDSLNNYCWYNNSLSQVSIALNRLVATVLFRPSLLTSNVTIGLAAFQHLLAISMMAASQFGFPCCRIEFDYSIYSYRDAMIPGRTNTAWFYLKLPAQIACSAIPFIIYCIILISVRATSGRLVLQSVVLRKRRRQELKFTAQFAGLAILYTATWTSFFFFPLIKVTTENTWLHG</sequence>
<reference evidence="3" key="1">
    <citation type="submission" date="2023-10" db="EMBL/GenBank/DDBJ databases">
        <title>Genome assembly of Pristionchus species.</title>
        <authorList>
            <person name="Yoshida K."/>
            <person name="Sommer R.J."/>
        </authorList>
    </citation>
    <scope>NUCLEOTIDE SEQUENCE</scope>
    <source>
        <strain evidence="3">RS5133</strain>
    </source>
</reference>
<feature type="transmembrane region" description="Helical" evidence="1">
    <location>
        <begin position="145"/>
        <end position="167"/>
    </location>
</feature>
<name>A0AAV5W710_9BILA</name>
<keyword evidence="4" id="KW-1185">Reference proteome</keyword>
<evidence type="ECO:0000313" key="3">
    <source>
        <dbReference type="EMBL" id="GMT26175.1"/>
    </source>
</evidence>
<keyword evidence="1" id="KW-0472">Membrane</keyword>
<protein>
    <recommendedName>
        <fullName evidence="2">7TM GPCR serpentine receptor class x (Srx) domain-containing protein</fullName>
    </recommendedName>
</protein>
<dbReference type="Pfam" id="PF10328">
    <property type="entry name" value="7TM_GPCR_Srx"/>
    <property type="match status" value="1"/>
</dbReference>
<gene>
    <name evidence="3" type="ORF">PFISCL1PPCAC_17472</name>
</gene>
<dbReference type="PANTHER" id="PTHR22718:SF11">
    <property type="entry name" value="7TM GPCR SERPENTINE RECEPTOR CLASS X (SRX) DOMAIN-CONTAINING PROTEIN"/>
    <property type="match status" value="1"/>
</dbReference>
<feature type="transmembrane region" description="Helical" evidence="1">
    <location>
        <begin position="188"/>
        <end position="212"/>
    </location>
</feature>
<organism evidence="3 4">
    <name type="scientific">Pristionchus fissidentatus</name>
    <dbReference type="NCBI Taxonomy" id="1538716"/>
    <lineage>
        <taxon>Eukaryota</taxon>
        <taxon>Metazoa</taxon>
        <taxon>Ecdysozoa</taxon>
        <taxon>Nematoda</taxon>
        <taxon>Chromadorea</taxon>
        <taxon>Rhabditida</taxon>
        <taxon>Rhabditina</taxon>
        <taxon>Diplogasteromorpha</taxon>
        <taxon>Diplogasteroidea</taxon>
        <taxon>Neodiplogasteridae</taxon>
        <taxon>Pristionchus</taxon>
    </lineage>
</organism>
<feature type="transmembrane region" description="Helical" evidence="1">
    <location>
        <begin position="12"/>
        <end position="38"/>
    </location>
</feature>
<accession>A0AAV5W710</accession>
<keyword evidence="1" id="KW-0812">Transmembrane</keyword>
<dbReference type="InterPro" id="IPR019430">
    <property type="entry name" value="7TM_GPCR_serpentine_rcpt_Srx"/>
</dbReference>
<dbReference type="Proteomes" id="UP001432322">
    <property type="component" value="Unassembled WGS sequence"/>
</dbReference>
<comment type="caution">
    <text evidence="3">The sequence shown here is derived from an EMBL/GenBank/DDBJ whole genome shotgun (WGS) entry which is preliminary data.</text>
</comment>
<dbReference type="EMBL" id="BTSY01000004">
    <property type="protein sequence ID" value="GMT26175.1"/>
    <property type="molecule type" value="Genomic_DNA"/>
</dbReference>